<evidence type="ECO:0000313" key="3">
    <source>
        <dbReference type="Proteomes" id="UP001369958"/>
    </source>
</evidence>
<name>A0ABZ2HZ22_9HYPH</name>
<evidence type="ECO:0000259" key="1">
    <source>
        <dbReference type="PROSITE" id="PS50878"/>
    </source>
</evidence>
<dbReference type="NCBIfam" id="NF041747">
    <property type="entry name" value="Drt3a"/>
    <property type="match status" value="1"/>
</dbReference>
<dbReference type="PROSITE" id="PS50878">
    <property type="entry name" value="RT_POL"/>
    <property type="match status" value="1"/>
</dbReference>
<dbReference type="GO" id="GO:0003964">
    <property type="term" value="F:RNA-directed DNA polymerase activity"/>
    <property type="evidence" value="ECO:0007669"/>
    <property type="project" value="UniProtKB-KW"/>
</dbReference>
<dbReference type="InterPro" id="IPR000477">
    <property type="entry name" value="RT_dom"/>
</dbReference>
<protein>
    <submittedName>
        <fullName evidence="2">Antiviral reverse transcriptase Drt3a</fullName>
    </submittedName>
</protein>
<dbReference type="Proteomes" id="UP001369958">
    <property type="component" value="Chromosome"/>
</dbReference>
<keyword evidence="3" id="KW-1185">Reference proteome</keyword>
<accession>A0ABZ2HZ22</accession>
<organism evidence="2 3">
    <name type="scientific">Pelagibacterium nitratireducens</name>
    <dbReference type="NCBI Taxonomy" id="1046114"/>
    <lineage>
        <taxon>Bacteria</taxon>
        <taxon>Pseudomonadati</taxon>
        <taxon>Pseudomonadota</taxon>
        <taxon>Alphaproteobacteria</taxon>
        <taxon>Hyphomicrobiales</taxon>
        <taxon>Devosiaceae</taxon>
        <taxon>Pelagibacterium</taxon>
    </lineage>
</organism>
<dbReference type="RefSeq" id="WP_338608077.1">
    <property type="nucleotide sequence ID" value="NZ_CP146275.1"/>
</dbReference>
<reference evidence="2 3" key="1">
    <citation type="submission" date="2024-02" db="EMBL/GenBank/DDBJ databases">
        <title>Complete genome sequence of Pelagibacterium nitratireducens ZH15.</title>
        <authorList>
            <person name="Zhao L.H."/>
        </authorList>
    </citation>
    <scope>NUCLEOTIDE SEQUENCE [LARGE SCALE GENOMIC DNA]</scope>
    <source>
        <strain evidence="2 3">ZH15</strain>
    </source>
</reference>
<evidence type="ECO:0000313" key="2">
    <source>
        <dbReference type="EMBL" id="WWT32655.1"/>
    </source>
</evidence>
<gene>
    <name evidence="2" type="primary">drt3a</name>
    <name evidence="2" type="ORF">V6617_16850</name>
</gene>
<dbReference type="CDD" id="cd01646">
    <property type="entry name" value="RT_Bac_retron_I"/>
    <property type="match status" value="1"/>
</dbReference>
<keyword evidence="2" id="KW-0695">RNA-directed DNA polymerase</keyword>
<keyword evidence="2" id="KW-0548">Nucleotidyltransferase</keyword>
<keyword evidence="2" id="KW-0808">Transferase</keyword>
<proteinExistence type="predicted"/>
<dbReference type="EMBL" id="CP146275">
    <property type="protein sequence ID" value="WWT32655.1"/>
    <property type="molecule type" value="Genomic_DNA"/>
</dbReference>
<sequence>MLDQMFTAENFRRIFDTENRKGLDVAGLYFPHLDDLTDAVRHKVAEVRKWRKDKADLSETAFVAGEIELKSQLAELKAAKSEAIDLEMEKLSMAVAASGFKVELTEKIGPKGKPVYCIDGSAETFFVVKQLQRNIHRIYKVKQANRHDLACRIRDTVGTGFPFELVRTDVSDFYESIDREKLYAKLDHDQLLSSSSKRFIRQIFSSYKVLSGNSNGIPRGVGISAYLAELFLRPVDRAIGELPGIVMYCRYVDDIVAVFARPPTGGVLGSYKSHVLGILSDNQLACNVGKTAEIDLGDKAGPKNFHYLGYNFMVTLRTLEIAPSDAKIERLEQRLEAAFLEYRRTAPTGQRRAFREIVARIKFLTGNTRLRNNKSSATTGIYYNTPLVTDLRKYEMLDTLLRRRIREIKRPTLRSLLLRYGFKSGFLERRFHNFSAREFQTIVKAWRHV</sequence>
<dbReference type="Pfam" id="PF00078">
    <property type="entry name" value="RVT_1"/>
    <property type="match status" value="1"/>
</dbReference>
<feature type="domain" description="Reverse transcriptase" evidence="1">
    <location>
        <begin position="1"/>
        <end position="312"/>
    </location>
</feature>